<name>A0A376MSD0_ECOLX</name>
<accession>A0A376MSD0</accession>
<evidence type="ECO:0000313" key="2">
    <source>
        <dbReference type="Proteomes" id="UP000254817"/>
    </source>
</evidence>
<dbReference type="Proteomes" id="UP000254817">
    <property type="component" value="Unassembled WGS sequence"/>
</dbReference>
<proteinExistence type="predicted"/>
<gene>
    <name evidence="1" type="ORF">NCTC11112_03840</name>
</gene>
<organism evidence="1 2">
    <name type="scientific">Escherichia coli</name>
    <dbReference type="NCBI Taxonomy" id="562"/>
    <lineage>
        <taxon>Bacteria</taxon>
        <taxon>Pseudomonadati</taxon>
        <taxon>Pseudomonadota</taxon>
        <taxon>Gammaproteobacteria</taxon>
        <taxon>Enterobacterales</taxon>
        <taxon>Enterobacteriaceae</taxon>
        <taxon>Escherichia</taxon>
    </lineage>
</organism>
<sequence>MIATLSDMSVLHHNNFTGFRQCRKAMGTDDYRSSLPPLTQVMQDLVLCASVYCRKRIIKDEDFRVD</sequence>
<dbReference type="AlphaFoldDB" id="A0A376MSD0"/>
<evidence type="ECO:0000313" key="1">
    <source>
        <dbReference type="EMBL" id="STG53303.1"/>
    </source>
</evidence>
<reference evidence="1 2" key="1">
    <citation type="submission" date="2018-06" db="EMBL/GenBank/DDBJ databases">
        <authorList>
            <consortium name="Pathogen Informatics"/>
            <person name="Doyle S."/>
        </authorList>
    </citation>
    <scope>NUCLEOTIDE SEQUENCE [LARGE SCALE GENOMIC DNA]</scope>
    <source>
        <strain evidence="1 2">NCTC11112</strain>
    </source>
</reference>
<dbReference type="EMBL" id="UGAW01000001">
    <property type="protein sequence ID" value="STG53303.1"/>
    <property type="molecule type" value="Genomic_DNA"/>
</dbReference>
<protein>
    <submittedName>
        <fullName evidence="1">Uncharacterized protein</fullName>
    </submittedName>
</protein>